<evidence type="ECO:0000313" key="1">
    <source>
        <dbReference type="EMBL" id="CAB4019280.1"/>
    </source>
</evidence>
<dbReference type="EMBL" id="CACRXK020010387">
    <property type="protein sequence ID" value="CAB4019280.1"/>
    <property type="molecule type" value="Genomic_DNA"/>
</dbReference>
<dbReference type="AlphaFoldDB" id="A0A6S7IQY7"/>
<evidence type="ECO:0000313" key="2">
    <source>
        <dbReference type="Proteomes" id="UP001152795"/>
    </source>
</evidence>
<accession>A0A6S7IQY7</accession>
<comment type="caution">
    <text evidence="1">The sequence shown here is derived from an EMBL/GenBank/DDBJ whole genome shotgun (WGS) entry which is preliminary data.</text>
</comment>
<gene>
    <name evidence="1" type="ORF">PACLA_8A026482</name>
</gene>
<organism evidence="1 2">
    <name type="scientific">Paramuricea clavata</name>
    <name type="common">Red gorgonian</name>
    <name type="synonym">Violescent sea-whip</name>
    <dbReference type="NCBI Taxonomy" id="317549"/>
    <lineage>
        <taxon>Eukaryota</taxon>
        <taxon>Metazoa</taxon>
        <taxon>Cnidaria</taxon>
        <taxon>Anthozoa</taxon>
        <taxon>Octocorallia</taxon>
        <taxon>Malacalcyonacea</taxon>
        <taxon>Plexauridae</taxon>
        <taxon>Paramuricea</taxon>
    </lineage>
</organism>
<name>A0A6S7IQY7_PARCT</name>
<proteinExistence type="predicted"/>
<sequence length="118" mass="13482">MVVFVKTTPSCVYTTDQQHTRELGQFWYGLYNDNHDIALIGLDPSINCSDIVKFLGKKSIRPGLASKKEVKLKLFEKKELPIEIIRAVKIRGILFAATGVDVKRCPRYKTLLQNQDTR</sequence>
<reference evidence="1" key="1">
    <citation type="submission" date="2020-04" db="EMBL/GenBank/DDBJ databases">
        <authorList>
            <person name="Alioto T."/>
            <person name="Alioto T."/>
            <person name="Gomez Garrido J."/>
        </authorList>
    </citation>
    <scope>NUCLEOTIDE SEQUENCE</scope>
    <source>
        <strain evidence="1">A484AB</strain>
    </source>
</reference>
<dbReference type="Proteomes" id="UP001152795">
    <property type="component" value="Unassembled WGS sequence"/>
</dbReference>
<keyword evidence="2" id="KW-1185">Reference proteome</keyword>
<protein>
    <submittedName>
        <fullName evidence="1">Uncharacterized protein</fullName>
    </submittedName>
</protein>